<reference evidence="1" key="1">
    <citation type="submission" date="2019-08" db="EMBL/GenBank/DDBJ databases">
        <authorList>
            <person name="Kucharzyk K."/>
            <person name="Murdoch R.W."/>
            <person name="Higgins S."/>
            <person name="Loffler F."/>
        </authorList>
    </citation>
    <scope>NUCLEOTIDE SEQUENCE</scope>
</reference>
<protein>
    <submittedName>
        <fullName evidence="1">Uncharacterized protein</fullName>
    </submittedName>
</protein>
<gene>
    <name evidence="1" type="ORF">SDC9_175963</name>
</gene>
<sequence length="59" mass="6410">MRIDGCTVASDECGETGERDNNVLLCEPLPDDFQGGALGIPHVHDLFLIRDQLALIGRC</sequence>
<proteinExistence type="predicted"/>
<organism evidence="1">
    <name type="scientific">bioreactor metagenome</name>
    <dbReference type="NCBI Taxonomy" id="1076179"/>
    <lineage>
        <taxon>unclassified sequences</taxon>
        <taxon>metagenomes</taxon>
        <taxon>ecological metagenomes</taxon>
    </lineage>
</organism>
<name>A0A645GNM1_9ZZZZ</name>
<dbReference type="AlphaFoldDB" id="A0A645GNM1"/>
<comment type="caution">
    <text evidence="1">The sequence shown here is derived from an EMBL/GenBank/DDBJ whole genome shotgun (WGS) entry which is preliminary data.</text>
</comment>
<dbReference type="EMBL" id="VSSQ01078848">
    <property type="protein sequence ID" value="MPN28521.1"/>
    <property type="molecule type" value="Genomic_DNA"/>
</dbReference>
<accession>A0A645GNM1</accession>
<evidence type="ECO:0000313" key="1">
    <source>
        <dbReference type="EMBL" id="MPN28521.1"/>
    </source>
</evidence>